<dbReference type="Proteomes" id="UP000176450">
    <property type="component" value="Unassembled WGS sequence"/>
</dbReference>
<reference evidence="3 4" key="1">
    <citation type="journal article" date="2016" name="Nat. Commun.">
        <title>Thousands of microbial genomes shed light on interconnected biogeochemical processes in an aquifer system.</title>
        <authorList>
            <person name="Anantharaman K."/>
            <person name="Brown C.T."/>
            <person name="Hug L.A."/>
            <person name="Sharon I."/>
            <person name="Castelle C.J."/>
            <person name="Probst A.J."/>
            <person name="Thomas B.C."/>
            <person name="Singh A."/>
            <person name="Wilkins M.J."/>
            <person name="Karaoz U."/>
            <person name="Brodie E.L."/>
            <person name="Williams K.H."/>
            <person name="Hubbard S.S."/>
            <person name="Banfield J.F."/>
        </authorList>
    </citation>
    <scope>NUCLEOTIDE SEQUENCE [LARGE SCALE GENOMIC DNA]</scope>
</reference>
<organism evidence="3 4">
    <name type="scientific">Candidatus Gottesmanbacteria bacterium RIFCSPLOWO2_01_FULL_46_9</name>
    <dbReference type="NCBI Taxonomy" id="1798394"/>
    <lineage>
        <taxon>Bacteria</taxon>
        <taxon>Candidatus Gottesmaniibacteriota</taxon>
    </lineage>
</organism>
<evidence type="ECO:0000259" key="2">
    <source>
        <dbReference type="Pfam" id="PF20803"/>
    </source>
</evidence>
<proteinExistence type="predicted"/>
<gene>
    <name evidence="3" type="ORF">A3A63_03445</name>
</gene>
<evidence type="ECO:0000313" key="4">
    <source>
        <dbReference type="Proteomes" id="UP000176450"/>
    </source>
</evidence>
<dbReference type="EMBL" id="MFJX01000011">
    <property type="protein sequence ID" value="OGG31450.1"/>
    <property type="molecule type" value="Genomic_DNA"/>
</dbReference>
<evidence type="ECO:0000313" key="3">
    <source>
        <dbReference type="EMBL" id="OGG31450.1"/>
    </source>
</evidence>
<dbReference type="Gene3D" id="3.30.70.2650">
    <property type="match status" value="1"/>
</dbReference>
<keyword evidence="1" id="KW-0812">Transmembrane</keyword>
<sequence length="264" mass="31043">MEKQSRSHELRNATLALTEGLFAHMVDFGLWTIIYMAQLSVPQSQHGQLFRAQLAADRFLSEVNYDVLKSAIQNARKRGWITTHRHALPEITREGKKRLSSIIPRYDEKRVWDRRMHLVTYDIPETKKEDREKLRIHLRRLGCGLLQDSVWITPYNPIDTLRKFINEHDLGGTIIVSDMGKDGSIGEENLQDMIIRIYRLEELNVRYESWLHEVKEAKCIDSGFLILYLSILRNDPQLPFSLLPRWWRGSEAYTRVQAFLEKLL</sequence>
<protein>
    <recommendedName>
        <fullName evidence="2">Transcriptional repressor PaaX-like central Cas2-like domain-containing protein</fullName>
    </recommendedName>
</protein>
<dbReference type="PANTHER" id="PTHR30319:SF1">
    <property type="entry name" value="TRANSCRIPTIONAL REPRESSOR PAAX"/>
    <property type="match status" value="1"/>
</dbReference>
<feature type="domain" description="Transcriptional repressor PaaX-like central Cas2-like" evidence="2">
    <location>
        <begin position="111"/>
        <end position="176"/>
    </location>
</feature>
<comment type="caution">
    <text evidence="3">The sequence shown here is derived from an EMBL/GenBank/DDBJ whole genome shotgun (WGS) entry which is preliminary data.</text>
</comment>
<keyword evidence="1" id="KW-0472">Membrane</keyword>
<dbReference type="GO" id="GO:0006351">
    <property type="term" value="P:DNA-templated transcription"/>
    <property type="evidence" value="ECO:0007669"/>
    <property type="project" value="TreeGrafter"/>
</dbReference>
<dbReference type="InterPro" id="IPR048846">
    <property type="entry name" value="PaaX-like_central"/>
</dbReference>
<feature type="transmembrane region" description="Helical" evidence="1">
    <location>
        <begin position="21"/>
        <end position="41"/>
    </location>
</feature>
<dbReference type="AlphaFoldDB" id="A0A1F6B3E4"/>
<dbReference type="PANTHER" id="PTHR30319">
    <property type="entry name" value="PHENYLACETIC ACID REGULATOR-RELATED TRANSCRIPTIONAL REPRESSOR"/>
    <property type="match status" value="1"/>
</dbReference>
<evidence type="ECO:0000256" key="1">
    <source>
        <dbReference type="SAM" id="Phobius"/>
    </source>
</evidence>
<dbReference type="Pfam" id="PF20803">
    <property type="entry name" value="PaaX_M"/>
    <property type="match status" value="1"/>
</dbReference>
<name>A0A1F6B3E4_9BACT</name>
<accession>A0A1F6B3E4</accession>
<keyword evidence="1" id="KW-1133">Transmembrane helix</keyword>